<proteinExistence type="predicted"/>
<evidence type="ECO:0000256" key="2">
    <source>
        <dbReference type="SAM" id="SignalP"/>
    </source>
</evidence>
<evidence type="ECO:0000313" key="3">
    <source>
        <dbReference type="EnsemblMetazoa" id="XP_028130809.1"/>
    </source>
</evidence>
<reference evidence="3" key="2">
    <citation type="submission" date="2025-05" db="UniProtKB">
        <authorList>
            <consortium name="EnsemblMetazoa"/>
        </authorList>
    </citation>
    <scope>IDENTIFICATION</scope>
</reference>
<organism evidence="5">
    <name type="scientific">Diabrotica virgifera virgifera</name>
    <name type="common">western corn rootworm</name>
    <dbReference type="NCBI Taxonomy" id="50390"/>
    <lineage>
        <taxon>Eukaryota</taxon>
        <taxon>Metazoa</taxon>
        <taxon>Ecdysozoa</taxon>
        <taxon>Arthropoda</taxon>
        <taxon>Hexapoda</taxon>
        <taxon>Insecta</taxon>
        <taxon>Pterygota</taxon>
        <taxon>Neoptera</taxon>
        <taxon>Endopterygota</taxon>
        <taxon>Coleoptera</taxon>
        <taxon>Polyphaga</taxon>
        <taxon>Cucujiformia</taxon>
        <taxon>Chrysomeloidea</taxon>
        <taxon>Chrysomelidae</taxon>
        <taxon>Galerucinae</taxon>
        <taxon>Diabroticina</taxon>
        <taxon>Diabroticites</taxon>
        <taxon>Diabrotica</taxon>
    </lineage>
</organism>
<dbReference type="OrthoDB" id="8197773at2759"/>
<dbReference type="Proteomes" id="UP001652700">
    <property type="component" value="Unplaced"/>
</dbReference>
<dbReference type="FunCoup" id="A0A6P7F536">
    <property type="interactions" value="12"/>
</dbReference>
<accession>A0A6P7F536</accession>
<dbReference type="AlphaFoldDB" id="A0A6P7F536"/>
<dbReference type="InParanoid" id="A0A6P7F536"/>
<dbReference type="GeneID" id="114326594"/>
<dbReference type="KEGG" id="dvv:114326594"/>
<dbReference type="EnsemblMetazoa" id="XM_028275008.2">
    <property type="protein sequence ID" value="XP_028130809.1"/>
    <property type="gene ID" value="LOC114326594"/>
</dbReference>
<dbReference type="CTD" id="48239"/>
<keyword evidence="2" id="KW-0732">Signal</keyword>
<keyword evidence="4" id="KW-1185">Reference proteome</keyword>
<sequence length="304" mass="34875">MFVLVRVLVLFGLVNTCLSEIGAPPRVEETALLLESYIPPSMQILAYLTEMMKYDLRPSTSPPNGPTTTSTIKPTQYHRPGVYAPLKPPGPDTYYQSLQKGLSYRDYVDSLKRPSGVNYFDRYKQDLFESKERSSKKIYTGTTGEAELNFIAQYLGKNFLDTYKIVDEVEIDVPNNVDEESQQFLKKYDDSDFRSELLRQKQVPPTRAYVTLLSLYDTFNKESKRQGLSKYHGYPPKLLKELADLSTHTSAYQLQYVLKKVVEHRDTPRSEIIKKVNQLVGELDDPKSYINVALKYIPPLVFAL</sequence>
<reference evidence="5" key="1">
    <citation type="submission" date="2025-04" db="UniProtKB">
        <authorList>
            <consortium name="RefSeq"/>
        </authorList>
    </citation>
    <scope>IDENTIFICATION</scope>
    <source>
        <tissue evidence="5">Whole insect</tissue>
    </source>
</reference>
<evidence type="ECO:0000313" key="5">
    <source>
        <dbReference type="RefSeq" id="XP_028130809.1"/>
    </source>
</evidence>
<protein>
    <submittedName>
        <fullName evidence="5">Uncharacterized protein LOC114326594</fullName>
    </submittedName>
</protein>
<feature type="signal peptide" evidence="2">
    <location>
        <begin position="1"/>
        <end position="19"/>
    </location>
</feature>
<evidence type="ECO:0000256" key="1">
    <source>
        <dbReference type="SAM" id="MobiDB-lite"/>
    </source>
</evidence>
<name>A0A6P7F536_DIAVI</name>
<feature type="chain" id="PRO_5028243599" evidence="2">
    <location>
        <begin position="20"/>
        <end position="304"/>
    </location>
</feature>
<evidence type="ECO:0000313" key="4">
    <source>
        <dbReference type="Proteomes" id="UP001652700"/>
    </source>
</evidence>
<dbReference type="RefSeq" id="XP_028130809.1">
    <property type="nucleotide sequence ID" value="XM_028275008.1"/>
</dbReference>
<feature type="region of interest" description="Disordered" evidence="1">
    <location>
        <begin position="57"/>
        <end position="89"/>
    </location>
</feature>
<gene>
    <name evidence="5" type="primary">LOC114326594</name>
</gene>